<dbReference type="Pfam" id="PF23856">
    <property type="entry name" value="DUF7219"/>
    <property type="match status" value="1"/>
</dbReference>
<gene>
    <name evidence="1" type="ORF">C7B82_15210</name>
</gene>
<protein>
    <recommendedName>
        <fullName evidence="3">Isopropylmalate/homocitrate/citramalate synthase</fullName>
    </recommendedName>
</protein>
<dbReference type="AlphaFoldDB" id="A0A2T1E598"/>
<accession>A0A2T1E598</accession>
<reference evidence="1 2" key="2">
    <citation type="submission" date="2018-03" db="EMBL/GenBank/DDBJ databases">
        <title>The ancient ancestry and fast evolution of plastids.</title>
        <authorList>
            <person name="Moore K.R."/>
            <person name="Magnabosco C."/>
            <person name="Momper L."/>
            <person name="Gold D.A."/>
            <person name="Bosak T."/>
            <person name="Fournier G.P."/>
        </authorList>
    </citation>
    <scope>NUCLEOTIDE SEQUENCE [LARGE SCALE GENOMIC DNA]</scope>
    <source>
        <strain evidence="1 2">ULC18</strain>
    </source>
</reference>
<dbReference type="EMBL" id="PVWK01000084">
    <property type="protein sequence ID" value="PSB27906.1"/>
    <property type="molecule type" value="Genomic_DNA"/>
</dbReference>
<proteinExistence type="predicted"/>
<evidence type="ECO:0000313" key="2">
    <source>
        <dbReference type="Proteomes" id="UP000239576"/>
    </source>
</evidence>
<dbReference type="Proteomes" id="UP000239576">
    <property type="component" value="Unassembled WGS sequence"/>
</dbReference>
<organism evidence="1 2">
    <name type="scientific">Stenomitos frigidus ULC18</name>
    <dbReference type="NCBI Taxonomy" id="2107698"/>
    <lineage>
        <taxon>Bacteria</taxon>
        <taxon>Bacillati</taxon>
        <taxon>Cyanobacteriota</taxon>
        <taxon>Cyanophyceae</taxon>
        <taxon>Leptolyngbyales</taxon>
        <taxon>Leptolyngbyaceae</taxon>
        <taxon>Stenomitos</taxon>
    </lineage>
</organism>
<comment type="caution">
    <text evidence="1">The sequence shown here is derived from an EMBL/GenBank/DDBJ whole genome shotgun (WGS) entry which is preliminary data.</text>
</comment>
<evidence type="ECO:0008006" key="3">
    <source>
        <dbReference type="Google" id="ProtNLM"/>
    </source>
</evidence>
<dbReference type="InterPro" id="IPR055643">
    <property type="entry name" value="DUF7219"/>
</dbReference>
<dbReference type="RefSeq" id="WP_106257316.1">
    <property type="nucleotide sequence ID" value="NZ_CAWNSW010000089.1"/>
</dbReference>
<sequence>MAESTDSSKEKENFFYPTANYRGEFTPEHLAFNANLQEFAQRVSIICGLETGGKVPPGDAYKEIKKLWKQLKESKQALLEQTERPRPDLPED</sequence>
<keyword evidence="2" id="KW-1185">Reference proteome</keyword>
<name>A0A2T1E598_9CYAN</name>
<evidence type="ECO:0000313" key="1">
    <source>
        <dbReference type="EMBL" id="PSB27906.1"/>
    </source>
</evidence>
<reference evidence="2" key="1">
    <citation type="submission" date="2018-02" db="EMBL/GenBank/DDBJ databases">
        <authorList>
            <person name="Moore K."/>
            <person name="Momper L."/>
        </authorList>
    </citation>
    <scope>NUCLEOTIDE SEQUENCE [LARGE SCALE GENOMIC DNA]</scope>
    <source>
        <strain evidence="2">ULC18</strain>
    </source>
</reference>
<dbReference type="OrthoDB" id="426986at2"/>